<gene>
    <name evidence="1" type="ORF">GS398_02070</name>
</gene>
<dbReference type="EMBL" id="WVHS01000001">
    <property type="protein sequence ID" value="MXV14071.1"/>
    <property type="molecule type" value="Genomic_DNA"/>
</dbReference>
<name>A0A7K1XSU5_9SPHI</name>
<reference evidence="1 2" key="1">
    <citation type="submission" date="2019-11" db="EMBL/GenBank/DDBJ databases">
        <title>Pedobacter sp. HMF7056 Genome sequencing and assembly.</title>
        <authorList>
            <person name="Kang H."/>
            <person name="Kim H."/>
            <person name="Joh K."/>
        </authorList>
    </citation>
    <scope>NUCLEOTIDE SEQUENCE [LARGE SCALE GENOMIC DNA]</scope>
    <source>
        <strain evidence="1 2">HMF7056</strain>
    </source>
</reference>
<accession>A0A7K1XSU5</accession>
<evidence type="ECO:0000313" key="2">
    <source>
        <dbReference type="Proteomes" id="UP000451233"/>
    </source>
</evidence>
<dbReference type="RefSeq" id="WP_160905077.1">
    <property type="nucleotide sequence ID" value="NZ_WVHS01000001.1"/>
</dbReference>
<protein>
    <submittedName>
        <fullName evidence="1">Uncharacterized protein</fullName>
    </submittedName>
</protein>
<keyword evidence="2" id="KW-1185">Reference proteome</keyword>
<organism evidence="1 2">
    <name type="scientific">Hufsiella ginkgonis</name>
    <dbReference type="NCBI Taxonomy" id="2695274"/>
    <lineage>
        <taxon>Bacteria</taxon>
        <taxon>Pseudomonadati</taxon>
        <taxon>Bacteroidota</taxon>
        <taxon>Sphingobacteriia</taxon>
        <taxon>Sphingobacteriales</taxon>
        <taxon>Sphingobacteriaceae</taxon>
        <taxon>Hufsiella</taxon>
    </lineage>
</organism>
<dbReference type="AlphaFoldDB" id="A0A7K1XSU5"/>
<dbReference type="Proteomes" id="UP000451233">
    <property type="component" value="Unassembled WGS sequence"/>
</dbReference>
<evidence type="ECO:0000313" key="1">
    <source>
        <dbReference type="EMBL" id="MXV14071.1"/>
    </source>
</evidence>
<comment type="caution">
    <text evidence="1">The sequence shown here is derived from an EMBL/GenBank/DDBJ whole genome shotgun (WGS) entry which is preliminary data.</text>
</comment>
<proteinExistence type="predicted"/>
<sequence>MNNKKSRLVLMSKIMGGLVLVFLFAMNTFSFVEKDAATGSLAVMTQVASASEGENGNPCRCHTSDYTCWEGSSFSLRPRCDCGFGGICLPDGTFENEP</sequence>